<protein>
    <submittedName>
        <fullName evidence="2">Zinc finger BED domain-containing protein RICESLEEPER 2-like</fullName>
    </submittedName>
</protein>
<feature type="transmembrane region" description="Helical" evidence="1">
    <location>
        <begin position="58"/>
        <end position="79"/>
    </location>
</feature>
<organism evidence="2">
    <name type="scientific">Tanacetum cinerariifolium</name>
    <name type="common">Dalmatian daisy</name>
    <name type="synonym">Chrysanthemum cinerariifolium</name>
    <dbReference type="NCBI Taxonomy" id="118510"/>
    <lineage>
        <taxon>Eukaryota</taxon>
        <taxon>Viridiplantae</taxon>
        <taxon>Streptophyta</taxon>
        <taxon>Embryophyta</taxon>
        <taxon>Tracheophyta</taxon>
        <taxon>Spermatophyta</taxon>
        <taxon>Magnoliopsida</taxon>
        <taxon>eudicotyledons</taxon>
        <taxon>Gunneridae</taxon>
        <taxon>Pentapetalae</taxon>
        <taxon>asterids</taxon>
        <taxon>campanulids</taxon>
        <taxon>Asterales</taxon>
        <taxon>Asteraceae</taxon>
        <taxon>Asteroideae</taxon>
        <taxon>Anthemideae</taxon>
        <taxon>Anthemidinae</taxon>
        <taxon>Tanacetum</taxon>
    </lineage>
</organism>
<proteinExistence type="predicted"/>
<name>A0A6L2JV28_TANCI</name>
<dbReference type="SUPFAM" id="SSF53098">
    <property type="entry name" value="Ribonuclease H-like"/>
    <property type="match status" value="1"/>
</dbReference>
<accession>A0A6L2JV28</accession>
<dbReference type="InterPro" id="IPR052035">
    <property type="entry name" value="ZnF_BED_domain_contain"/>
</dbReference>
<dbReference type="EMBL" id="BKCJ010001359">
    <property type="protein sequence ID" value="GEU40846.1"/>
    <property type="molecule type" value="Genomic_DNA"/>
</dbReference>
<sequence length="101" mass="11805">MRCAAHISNFIVQDGLAVIGDEIDRIRDSVAFWTTTPKREQKFEETTHQLVISSMKQLALGCMTWWNSTYLMLSVVVLYKDVFRRLKAMDSQYKCLPKERD</sequence>
<dbReference type="AlphaFoldDB" id="A0A6L2JV28"/>
<dbReference type="InterPro" id="IPR012337">
    <property type="entry name" value="RNaseH-like_sf"/>
</dbReference>
<dbReference type="PANTHER" id="PTHR46481">
    <property type="entry name" value="ZINC FINGER BED DOMAIN-CONTAINING PROTEIN 4"/>
    <property type="match status" value="1"/>
</dbReference>
<keyword evidence="1" id="KW-0812">Transmembrane</keyword>
<keyword evidence="1" id="KW-1133">Transmembrane helix</keyword>
<evidence type="ECO:0000256" key="1">
    <source>
        <dbReference type="SAM" id="Phobius"/>
    </source>
</evidence>
<dbReference type="PANTHER" id="PTHR46481:SF11">
    <property type="entry name" value="ZINC FINGER BED DOMAIN-CONTAINING PROTEIN RICESLEEPER 2-LIKE"/>
    <property type="match status" value="1"/>
</dbReference>
<comment type="caution">
    <text evidence="2">The sequence shown here is derived from an EMBL/GenBank/DDBJ whole genome shotgun (WGS) entry which is preliminary data.</text>
</comment>
<evidence type="ECO:0000313" key="2">
    <source>
        <dbReference type="EMBL" id="GEU40846.1"/>
    </source>
</evidence>
<gene>
    <name evidence="2" type="ORF">Tci_012824</name>
</gene>
<keyword evidence="1" id="KW-0472">Membrane</keyword>
<reference evidence="2" key="1">
    <citation type="journal article" date="2019" name="Sci. Rep.">
        <title>Draft genome of Tanacetum cinerariifolium, the natural source of mosquito coil.</title>
        <authorList>
            <person name="Yamashiro T."/>
            <person name="Shiraishi A."/>
            <person name="Satake H."/>
            <person name="Nakayama K."/>
        </authorList>
    </citation>
    <scope>NUCLEOTIDE SEQUENCE</scope>
</reference>